<organism evidence="1 2">
    <name type="scientific">Colletotrichum tabaci</name>
    <dbReference type="NCBI Taxonomy" id="1209068"/>
    <lineage>
        <taxon>Eukaryota</taxon>
        <taxon>Fungi</taxon>
        <taxon>Dikarya</taxon>
        <taxon>Ascomycota</taxon>
        <taxon>Pezizomycotina</taxon>
        <taxon>Sordariomycetes</taxon>
        <taxon>Hypocreomycetidae</taxon>
        <taxon>Glomerellales</taxon>
        <taxon>Glomerellaceae</taxon>
        <taxon>Colletotrichum</taxon>
        <taxon>Colletotrichum destructivum species complex</taxon>
    </lineage>
</organism>
<dbReference type="AlphaFoldDB" id="A0AAV9TFN9"/>
<keyword evidence="2" id="KW-1185">Reference proteome</keyword>
<reference evidence="1 2" key="1">
    <citation type="submission" date="2023-04" db="EMBL/GenBank/DDBJ databases">
        <title>Colletotrichum tabacum stain YC1 causing leaf anthracnose on Nicotiana tabacum(L.) cv.</title>
        <authorList>
            <person name="Ji Z."/>
            <person name="Wang M."/>
            <person name="Zhang J."/>
            <person name="Wang N."/>
            <person name="Zhou Z."/>
        </authorList>
    </citation>
    <scope>NUCLEOTIDE SEQUENCE [LARGE SCALE GENOMIC DNA]</scope>
    <source>
        <strain evidence="1 2">YC1</strain>
    </source>
</reference>
<dbReference type="Proteomes" id="UP001327957">
    <property type="component" value="Unassembled WGS sequence"/>
</dbReference>
<proteinExistence type="predicted"/>
<comment type="caution">
    <text evidence="1">The sequence shown here is derived from an EMBL/GenBank/DDBJ whole genome shotgun (WGS) entry which is preliminary data.</text>
</comment>
<evidence type="ECO:0000313" key="1">
    <source>
        <dbReference type="EMBL" id="KAK6217499.1"/>
    </source>
</evidence>
<sequence length="44" mass="5185">MFFREDFWGVDAREFRPERWQGEGYGGTTPAEKLREMEATTDLA</sequence>
<gene>
    <name evidence="1" type="ORF">QIS74_07613</name>
</gene>
<name>A0AAV9TFN9_9PEZI</name>
<protein>
    <submittedName>
        <fullName evidence="1">Pisatin demethylase</fullName>
    </submittedName>
</protein>
<accession>A0AAV9TFN9</accession>
<evidence type="ECO:0000313" key="2">
    <source>
        <dbReference type="Proteomes" id="UP001327957"/>
    </source>
</evidence>
<dbReference type="EMBL" id="JASAOK010000039">
    <property type="protein sequence ID" value="KAK6217499.1"/>
    <property type="molecule type" value="Genomic_DNA"/>
</dbReference>